<dbReference type="Proteomes" id="UP000823660">
    <property type="component" value="Unassembled WGS sequence"/>
</dbReference>
<evidence type="ECO:0000313" key="1">
    <source>
        <dbReference type="EMBL" id="MBO8467912.1"/>
    </source>
</evidence>
<dbReference type="EMBL" id="JADIMH010000063">
    <property type="protein sequence ID" value="MBO8467912.1"/>
    <property type="molecule type" value="Genomic_DNA"/>
</dbReference>
<comment type="caution">
    <text evidence="1">The sequence shown here is derived from an EMBL/GenBank/DDBJ whole genome shotgun (WGS) entry which is preliminary data.</text>
</comment>
<gene>
    <name evidence="1" type="ORF">IAB99_09180</name>
</gene>
<proteinExistence type="predicted"/>
<name>A0A9D9NBQ9_9BACT</name>
<sequence length="61" mass="7307">MERRKKVEREDYQYESPTLKAVRNALYSMLNGHYRNPGILLSPMRFAMGKELSYCTYRTNE</sequence>
<organism evidence="1 2">
    <name type="scientific">Candidatus Cryptobacteroides faecipullorum</name>
    <dbReference type="NCBI Taxonomy" id="2840764"/>
    <lineage>
        <taxon>Bacteria</taxon>
        <taxon>Pseudomonadati</taxon>
        <taxon>Bacteroidota</taxon>
        <taxon>Bacteroidia</taxon>
        <taxon>Bacteroidales</taxon>
        <taxon>Candidatus Cryptobacteroides</taxon>
    </lineage>
</organism>
<reference evidence="1" key="2">
    <citation type="journal article" date="2021" name="PeerJ">
        <title>Extensive microbial diversity within the chicken gut microbiome revealed by metagenomics and culture.</title>
        <authorList>
            <person name="Gilroy R."/>
            <person name="Ravi A."/>
            <person name="Getino M."/>
            <person name="Pursley I."/>
            <person name="Horton D.L."/>
            <person name="Alikhan N.F."/>
            <person name="Baker D."/>
            <person name="Gharbi K."/>
            <person name="Hall N."/>
            <person name="Watson M."/>
            <person name="Adriaenssens E.M."/>
            <person name="Foster-Nyarko E."/>
            <person name="Jarju S."/>
            <person name="Secka A."/>
            <person name="Antonio M."/>
            <person name="Oren A."/>
            <person name="Chaudhuri R.R."/>
            <person name="La Ragione R."/>
            <person name="Hildebrand F."/>
            <person name="Pallen M.J."/>
        </authorList>
    </citation>
    <scope>NUCLEOTIDE SEQUENCE</scope>
    <source>
        <strain evidence="1">B1-15692</strain>
    </source>
</reference>
<evidence type="ECO:0000313" key="2">
    <source>
        <dbReference type="Proteomes" id="UP000823660"/>
    </source>
</evidence>
<dbReference type="AlphaFoldDB" id="A0A9D9NBQ9"/>
<reference evidence="1" key="1">
    <citation type="submission" date="2020-10" db="EMBL/GenBank/DDBJ databases">
        <authorList>
            <person name="Gilroy R."/>
        </authorList>
    </citation>
    <scope>NUCLEOTIDE SEQUENCE</scope>
    <source>
        <strain evidence="1">B1-15692</strain>
    </source>
</reference>
<accession>A0A9D9NBQ9</accession>
<protein>
    <submittedName>
        <fullName evidence="1">Uncharacterized protein</fullName>
    </submittedName>
</protein>